<dbReference type="InterPro" id="IPR050472">
    <property type="entry name" value="Anth_synth/Amidotransfase"/>
</dbReference>
<dbReference type="PRINTS" id="PR00097">
    <property type="entry name" value="ANTSNTHASEII"/>
</dbReference>
<protein>
    <submittedName>
        <fullName evidence="3">Aminodeoxychorismate/anthranilate synthase component II</fullName>
    </submittedName>
</protein>
<accession>A0A1Q5Q3G3</accession>
<evidence type="ECO:0000313" key="3">
    <source>
        <dbReference type="EMBL" id="OKL54337.1"/>
    </source>
</evidence>
<name>A0A1Q5Q3G3_9ACTO</name>
<dbReference type="PROSITE" id="PS51273">
    <property type="entry name" value="GATASE_TYPE_1"/>
    <property type="match status" value="1"/>
</dbReference>
<dbReference type="PANTHER" id="PTHR43418">
    <property type="entry name" value="MULTIFUNCTIONAL TRYPTOPHAN BIOSYNTHESIS PROTEIN-RELATED"/>
    <property type="match status" value="1"/>
</dbReference>
<dbReference type="RefSeq" id="WP_073716228.1">
    <property type="nucleotide sequence ID" value="NZ_MQVR01000019.1"/>
</dbReference>
<dbReference type="PRINTS" id="PR00096">
    <property type="entry name" value="GATASE"/>
</dbReference>
<evidence type="ECO:0000259" key="2">
    <source>
        <dbReference type="Pfam" id="PF00117"/>
    </source>
</evidence>
<sequence>MTVRIRMIDNFDSFVHTITSYLRQLGADVEVVRADIAPTDPRDVDGVVVSPGPGTPSDAGHSIAAIKACATHRVPMLGVCLGHQALGEAFGARVTHAPELMHGKADTVTHDGTGLFAGLPSPLTVARYHSLAIDAASVPAELRVTGTSPTGTVMAIEHRELPLYGVQFHPESILTEFGAELLKNWLNLAR</sequence>
<comment type="caution">
    <text evidence="3">The sequence shown here is derived from an EMBL/GenBank/DDBJ whole genome shotgun (WGS) entry which is preliminary data.</text>
</comment>
<dbReference type="InterPro" id="IPR006221">
    <property type="entry name" value="TrpG/PapA_dom"/>
</dbReference>
<dbReference type="SUPFAM" id="SSF52317">
    <property type="entry name" value="Class I glutamine amidotransferase-like"/>
    <property type="match status" value="1"/>
</dbReference>
<dbReference type="Proteomes" id="UP000185628">
    <property type="component" value="Unassembled WGS sequence"/>
</dbReference>
<keyword evidence="1" id="KW-0315">Glutamine amidotransferase</keyword>
<dbReference type="OrthoDB" id="8594609at2"/>
<dbReference type="FunFam" id="3.40.50.880:FF:000003">
    <property type="entry name" value="Anthranilate synthase component II"/>
    <property type="match status" value="1"/>
</dbReference>
<evidence type="ECO:0000313" key="4">
    <source>
        <dbReference type="Proteomes" id="UP000185628"/>
    </source>
</evidence>
<dbReference type="GO" id="GO:0000162">
    <property type="term" value="P:L-tryptophan biosynthetic process"/>
    <property type="evidence" value="ECO:0007669"/>
    <property type="project" value="TreeGrafter"/>
</dbReference>
<gene>
    <name evidence="3" type="ORF">BSZ39_04725</name>
</gene>
<reference evidence="4" key="1">
    <citation type="submission" date="2016-12" db="EMBL/GenBank/DDBJ databases">
        <authorList>
            <person name="Meng X."/>
        </authorList>
    </citation>
    <scope>NUCLEOTIDE SEQUENCE [LARGE SCALE GENOMIC DNA]</scope>
    <source>
        <strain evidence="4">DSM 19116</strain>
    </source>
</reference>
<dbReference type="InterPro" id="IPR029062">
    <property type="entry name" value="Class_I_gatase-like"/>
</dbReference>
<dbReference type="CDD" id="cd01743">
    <property type="entry name" value="GATase1_Anthranilate_Synthase"/>
    <property type="match status" value="1"/>
</dbReference>
<dbReference type="STRING" id="208480.SAMN02910418_01763"/>
<dbReference type="EMBL" id="MQVR01000019">
    <property type="protein sequence ID" value="OKL54337.1"/>
    <property type="molecule type" value="Genomic_DNA"/>
</dbReference>
<dbReference type="Gene3D" id="3.40.50.880">
    <property type="match status" value="1"/>
</dbReference>
<dbReference type="AlphaFoldDB" id="A0A1Q5Q3G3"/>
<proteinExistence type="predicted"/>
<keyword evidence="4" id="KW-1185">Reference proteome</keyword>
<dbReference type="PRINTS" id="PR00099">
    <property type="entry name" value="CPSGATASE"/>
</dbReference>
<dbReference type="InterPro" id="IPR017926">
    <property type="entry name" value="GATASE"/>
</dbReference>
<dbReference type="GO" id="GO:0005829">
    <property type="term" value="C:cytosol"/>
    <property type="evidence" value="ECO:0007669"/>
    <property type="project" value="TreeGrafter"/>
</dbReference>
<dbReference type="GO" id="GO:0004049">
    <property type="term" value="F:anthranilate synthase activity"/>
    <property type="evidence" value="ECO:0007669"/>
    <property type="project" value="TreeGrafter"/>
</dbReference>
<feature type="domain" description="Glutamine amidotransferase" evidence="2">
    <location>
        <begin position="7"/>
        <end position="186"/>
    </location>
</feature>
<dbReference type="PANTHER" id="PTHR43418:SF4">
    <property type="entry name" value="MULTIFUNCTIONAL TRYPTOPHAN BIOSYNTHESIS PROTEIN"/>
    <property type="match status" value="1"/>
</dbReference>
<organism evidence="3 4">
    <name type="scientific">Bowdeniella nasicola</name>
    <dbReference type="NCBI Taxonomy" id="208480"/>
    <lineage>
        <taxon>Bacteria</taxon>
        <taxon>Bacillati</taxon>
        <taxon>Actinomycetota</taxon>
        <taxon>Actinomycetes</taxon>
        <taxon>Actinomycetales</taxon>
        <taxon>Actinomycetaceae</taxon>
        <taxon>Bowdeniella</taxon>
    </lineage>
</organism>
<evidence type="ECO:0000256" key="1">
    <source>
        <dbReference type="ARBA" id="ARBA00022962"/>
    </source>
</evidence>
<dbReference type="NCBIfam" id="TIGR00566">
    <property type="entry name" value="trpG_papA"/>
    <property type="match status" value="1"/>
</dbReference>
<dbReference type="Pfam" id="PF00117">
    <property type="entry name" value="GATase"/>
    <property type="match status" value="1"/>
</dbReference>